<reference evidence="4" key="1">
    <citation type="submission" date="2017-02" db="EMBL/GenBank/DDBJ databases">
        <authorList>
            <person name="Dridi B."/>
        </authorList>
    </citation>
    <scope>NUCLEOTIDE SEQUENCE [LARGE SCALE GENOMIC DNA]</scope>
    <source>
        <strain evidence="4">EB411</strain>
    </source>
</reference>
<dbReference type="Pfam" id="PF00561">
    <property type="entry name" value="Abhydrolase_1"/>
    <property type="match status" value="1"/>
</dbReference>
<dbReference type="OrthoDB" id="9765647at2"/>
<feature type="domain" description="AB hydrolase-1" evidence="2">
    <location>
        <begin position="143"/>
        <end position="340"/>
    </location>
</feature>
<dbReference type="PANTHER" id="PTHR22946:SF12">
    <property type="entry name" value="CONIDIAL PIGMENT BIOSYNTHESIS PROTEIN AYG1 (AFU_ORTHOLOGUE AFUA_2G17550)"/>
    <property type="match status" value="1"/>
</dbReference>
<dbReference type="Proteomes" id="UP000196778">
    <property type="component" value="Unassembled WGS sequence"/>
</dbReference>
<dbReference type="InterPro" id="IPR050261">
    <property type="entry name" value="FrsA_esterase"/>
</dbReference>
<sequence>MDMRYALDLNAAPAGYHHYCDDVSINFQCNRWMQWASPEARAELRAVSAGPGTYPEWIDTFFALAADARAAGRAVDAAYFDRGAEFFLEPGDPRKKPARRRIVDTLRAAFGVEPVAVPFADASLPAYELRPEGEAHSTWVLFGGFDSYVEEWFPLIAAAVRLGRRVIVFDGPGQGGALEDEGMPMIAEWERPVSAVLDHFGLDDVTLIGASLGGELVVRAAAFEPRVARVVAFDAMDDFLETTLSQTVPRGARAVGALATRLPARWVSAVLTRVAARKPVVSWGLWQGMHVTGTTSPAAFLRAIARMRTTTVSARVRGDVLLLQGADDHYVPVTQLARQARTLTGARSVTTRSFTAAESASSHCQIGNVGLALITIASWEDALAARVPATARPSA</sequence>
<dbReference type="RefSeq" id="WP_087135969.1">
    <property type="nucleotide sequence ID" value="NZ_FUKR01000009.1"/>
</dbReference>
<evidence type="ECO:0000313" key="3">
    <source>
        <dbReference type="EMBL" id="SJN19040.1"/>
    </source>
</evidence>
<name>A0A1R4IGW4_9MICO</name>
<accession>A0A1R4IGW4</accession>
<dbReference type="InterPro" id="IPR029058">
    <property type="entry name" value="AB_hydrolase_fold"/>
</dbReference>
<dbReference type="PANTHER" id="PTHR22946">
    <property type="entry name" value="DIENELACTONE HYDROLASE DOMAIN-CONTAINING PROTEIN-RELATED"/>
    <property type="match status" value="1"/>
</dbReference>
<proteinExistence type="inferred from homology"/>
<keyword evidence="4" id="KW-1185">Reference proteome</keyword>
<dbReference type="Gene3D" id="3.40.50.1820">
    <property type="entry name" value="alpha/beta hydrolase"/>
    <property type="match status" value="1"/>
</dbReference>
<dbReference type="AlphaFoldDB" id="A0A1R4IGW4"/>
<dbReference type="InterPro" id="IPR000073">
    <property type="entry name" value="AB_hydrolase_1"/>
</dbReference>
<dbReference type="SUPFAM" id="SSF53474">
    <property type="entry name" value="alpha/beta-Hydrolases"/>
    <property type="match status" value="1"/>
</dbReference>
<dbReference type="GO" id="GO:0003824">
    <property type="term" value="F:catalytic activity"/>
    <property type="evidence" value="ECO:0007669"/>
    <property type="project" value="UniProtKB-ARBA"/>
</dbReference>
<dbReference type="PRINTS" id="PR00111">
    <property type="entry name" value="ABHYDROLASE"/>
</dbReference>
<evidence type="ECO:0000259" key="2">
    <source>
        <dbReference type="Pfam" id="PF00561"/>
    </source>
</evidence>
<gene>
    <name evidence="3" type="ORF">FM119_01730</name>
</gene>
<evidence type="ECO:0000313" key="4">
    <source>
        <dbReference type="Proteomes" id="UP000196778"/>
    </source>
</evidence>
<protein>
    <recommendedName>
        <fullName evidence="2">AB hydrolase-1 domain-containing protein</fullName>
    </recommendedName>
</protein>
<dbReference type="EMBL" id="FUKR01000009">
    <property type="protein sequence ID" value="SJN19040.1"/>
    <property type="molecule type" value="Genomic_DNA"/>
</dbReference>
<evidence type="ECO:0000256" key="1">
    <source>
        <dbReference type="ARBA" id="ARBA00038115"/>
    </source>
</evidence>
<organism evidence="3 4">
    <name type="scientific">Mycetocola reblochoni REB411</name>
    <dbReference type="NCBI Taxonomy" id="1255698"/>
    <lineage>
        <taxon>Bacteria</taxon>
        <taxon>Bacillati</taxon>
        <taxon>Actinomycetota</taxon>
        <taxon>Actinomycetes</taxon>
        <taxon>Micrococcales</taxon>
        <taxon>Microbacteriaceae</taxon>
        <taxon>Mycetocola</taxon>
    </lineage>
</organism>
<comment type="similarity">
    <text evidence="1">Belongs to the AB hydrolase superfamily. FUS2 hydrolase family.</text>
</comment>